<dbReference type="AlphaFoldDB" id="A0AAV5BDB5"/>
<dbReference type="Proteomes" id="UP001054889">
    <property type="component" value="Unassembled WGS sequence"/>
</dbReference>
<keyword evidence="2" id="KW-1185">Reference proteome</keyword>
<proteinExistence type="predicted"/>
<organism evidence="1 2">
    <name type="scientific">Eleusine coracana subsp. coracana</name>
    <dbReference type="NCBI Taxonomy" id="191504"/>
    <lineage>
        <taxon>Eukaryota</taxon>
        <taxon>Viridiplantae</taxon>
        <taxon>Streptophyta</taxon>
        <taxon>Embryophyta</taxon>
        <taxon>Tracheophyta</taxon>
        <taxon>Spermatophyta</taxon>
        <taxon>Magnoliopsida</taxon>
        <taxon>Liliopsida</taxon>
        <taxon>Poales</taxon>
        <taxon>Poaceae</taxon>
        <taxon>PACMAD clade</taxon>
        <taxon>Chloridoideae</taxon>
        <taxon>Cynodonteae</taxon>
        <taxon>Eleusininae</taxon>
        <taxon>Eleusine</taxon>
    </lineage>
</organism>
<dbReference type="PANTHER" id="PTHR34538">
    <property type="entry name" value="EXPRESSED PROTEIN"/>
    <property type="match status" value="1"/>
</dbReference>
<sequence length="123" mass="14400">MYSVRVVGRFQRVGGDEWKHVYCERLRFLKMSKTRLEQRTQLAFLLHRHRLSDSQVRKIKASMASLLTRNSGGATMVGQLLRRLRSTWRKRATTARSRRAAAARFGYDLQSYSRNFDDGNIAY</sequence>
<reference evidence="1" key="2">
    <citation type="submission" date="2021-12" db="EMBL/GenBank/DDBJ databases">
        <title>Resequencing data analysis of finger millet.</title>
        <authorList>
            <person name="Hatakeyama M."/>
            <person name="Aluri S."/>
            <person name="Balachadran M.T."/>
            <person name="Sivarajan S.R."/>
            <person name="Poveda L."/>
            <person name="Shimizu-Inatsugi R."/>
            <person name="Schlapbach R."/>
            <person name="Sreeman S.M."/>
            <person name="Shimizu K.K."/>
        </authorList>
    </citation>
    <scope>NUCLEOTIDE SEQUENCE</scope>
</reference>
<comment type="caution">
    <text evidence="1">The sequence shown here is derived from an EMBL/GenBank/DDBJ whole genome shotgun (WGS) entry which is preliminary data.</text>
</comment>
<name>A0AAV5BDB5_ELECO</name>
<accession>A0AAV5BDB5</accession>
<protein>
    <submittedName>
        <fullName evidence="1">Uncharacterized protein</fullName>
    </submittedName>
</protein>
<gene>
    <name evidence="1" type="primary">ga00465</name>
    <name evidence="1" type="ORF">PR202_ga00465</name>
</gene>
<evidence type="ECO:0000313" key="1">
    <source>
        <dbReference type="EMBL" id="GJM84763.1"/>
    </source>
</evidence>
<reference evidence="1" key="1">
    <citation type="journal article" date="2018" name="DNA Res.">
        <title>Multiple hybrid de novo genome assembly of finger millet, an orphan allotetraploid crop.</title>
        <authorList>
            <person name="Hatakeyama M."/>
            <person name="Aluri S."/>
            <person name="Balachadran M.T."/>
            <person name="Sivarajan S.R."/>
            <person name="Patrignani A."/>
            <person name="Gruter S."/>
            <person name="Poveda L."/>
            <person name="Shimizu-Inatsugi R."/>
            <person name="Baeten J."/>
            <person name="Francoijs K.J."/>
            <person name="Nataraja K.N."/>
            <person name="Reddy Y.A.N."/>
            <person name="Phadnis S."/>
            <person name="Ravikumar R.L."/>
            <person name="Schlapbach R."/>
            <person name="Sreeman S.M."/>
            <person name="Shimizu K.K."/>
        </authorList>
    </citation>
    <scope>NUCLEOTIDE SEQUENCE</scope>
</reference>
<dbReference type="EMBL" id="BQKI01000001">
    <property type="protein sequence ID" value="GJM84763.1"/>
    <property type="molecule type" value="Genomic_DNA"/>
</dbReference>
<dbReference type="PANTHER" id="PTHR34538:SF4">
    <property type="entry name" value="EXPRESSED PROTEIN"/>
    <property type="match status" value="1"/>
</dbReference>
<evidence type="ECO:0000313" key="2">
    <source>
        <dbReference type="Proteomes" id="UP001054889"/>
    </source>
</evidence>